<dbReference type="InterPro" id="IPR016166">
    <property type="entry name" value="FAD-bd_PCMH"/>
</dbReference>
<name>A0AAW2M476_SESRA</name>
<feature type="domain" description="FAD-binding PCMH-type" evidence="10">
    <location>
        <begin position="22"/>
        <end position="213"/>
    </location>
</feature>
<protein>
    <submittedName>
        <fullName evidence="11">Berberine bridge enzyme-like 18</fullName>
    </submittedName>
</protein>
<dbReference type="Pfam" id="PF08031">
    <property type="entry name" value="BBE"/>
    <property type="match status" value="1"/>
</dbReference>
<dbReference type="PANTHER" id="PTHR32448">
    <property type="entry name" value="OS08G0158400 PROTEIN"/>
    <property type="match status" value="1"/>
</dbReference>
<dbReference type="GO" id="GO:0016491">
    <property type="term" value="F:oxidoreductase activity"/>
    <property type="evidence" value="ECO:0007669"/>
    <property type="project" value="InterPro"/>
</dbReference>
<evidence type="ECO:0000256" key="5">
    <source>
        <dbReference type="ARBA" id="ARBA00022630"/>
    </source>
</evidence>
<dbReference type="Gene3D" id="3.30.43.10">
    <property type="entry name" value="Uridine Diphospho-n-acetylenolpyruvylglucosamine Reductase, domain 2"/>
    <property type="match status" value="1"/>
</dbReference>
<dbReference type="PROSITE" id="PS51257">
    <property type="entry name" value="PROKAR_LIPOPROTEIN"/>
    <property type="match status" value="1"/>
</dbReference>
<comment type="pathway">
    <text evidence="2">Alkaloid biosynthesis.</text>
</comment>
<feature type="chain" id="PRO_5043923847" evidence="9">
    <location>
        <begin position="29"/>
        <end position="498"/>
    </location>
</feature>
<keyword evidence="6 9" id="KW-0732">Signal</keyword>
<comment type="similarity">
    <text evidence="3">Belongs to the oxygen-dependent FAD-linked oxidoreductase family.</text>
</comment>
<dbReference type="GO" id="GO:0071949">
    <property type="term" value="F:FAD binding"/>
    <property type="evidence" value="ECO:0007669"/>
    <property type="project" value="InterPro"/>
</dbReference>
<dbReference type="InterPro" id="IPR036318">
    <property type="entry name" value="FAD-bd_PCMH-like_sf"/>
</dbReference>
<proteinExistence type="inferred from homology"/>
<evidence type="ECO:0000256" key="9">
    <source>
        <dbReference type="SAM" id="SignalP"/>
    </source>
</evidence>
<evidence type="ECO:0000256" key="4">
    <source>
        <dbReference type="ARBA" id="ARBA00022589"/>
    </source>
</evidence>
<dbReference type="InterPro" id="IPR012951">
    <property type="entry name" value="BBE"/>
</dbReference>
<dbReference type="PROSITE" id="PS51387">
    <property type="entry name" value="FAD_PCMH"/>
    <property type="match status" value="1"/>
</dbReference>
<feature type="signal peptide" evidence="9">
    <location>
        <begin position="1"/>
        <end position="28"/>
    </location>
</feature>
<accession>A0AAW2M476</accession>
<evidence type="ECO:0000259" key="10">
    <source>
        <dbReference type="PROSITE" id="PS51387"/>
    </source>
</evidence>
<reference evidence="11" key="1">
    <citation type="submission" date="2020-06" db="EMBL/GenBank/DDBJ databases">
        <authorList>
            <person name="Li T."/>
            <person name="Hu X."/>
            <person name="Zhang T."/>
            <person name="Song X."/>
            <person name="Zhang H."/>
            <person name="Dai N."/>
            <person name="Sheng W."/>
            <person name="Hou X."/>
            <person name="Wei L."/>
        </authorList>
    </citation>
    <scope>NUCLEOTIDE SEQUENCE</scope>
    <source>
        <strain evidence="11">G02</strain>
        <tissue evidence="11">Leaf</tissue>
    </source>
</reference>
<comment type="cofactor">
    <cofactor evidence="1">
        <name>FAD</name>
        <dbReference type="ChEBI" id="CHEBI:57692"/>
    </cofactor>
</comment>
<dbReference type="Pfam" id="PF01565">
    <property type="entry name" value="FAD_binding_4"/>
    <property type="match status" value="1"/>
</dbReference>
<dbReference type="Gene3D" id="3.40.462.20">
    <property type="match status" value="1"/>
</dbReference>
<sequence>MKTPTVVHLPSLVLSSCLVFALTCIAFAHQAPHKFLQCVQSHNSESTSQVIYSKNNSSYLSNLLFSIQNIRFVSPSMPKPAFIVIPFTESQIQAAVLCSKASGLQVRIRCGGHDYEGLSYSSHIAKSSGNLAYPNGLCPTVGVGGHFSGGGYGTLLRKYGLAADNVLDARIISANGEILDRKSMGEDLFWAIRGGGAASFGVVTAWKIRLIQVPDIVTVFTVNRTLEQNATDLVHRWQYVADKFDRDLFIRILVTRVNSSDHKGKTTVQAAFNSVFLGKIDRLLPLMQESFPELGLVKEDCMEKRWIEAVLYFSDLPDGSTLDDLTNRNPNPKTYYKAKSDFVQVPIPKHGLEGLWKFFDEDEAADAQLIFAPYGGRMSEIPESQIPFPHRAGNIYEIQHLAYWDKERNKEAERYINWLRRLYEYLTPFVSKNPRAAYLNYRDLDLGVNNDGNTSYEQASVWGTKYFKNNFKRLVEVKSKVDPSNFFRNEQSIPILST</sequence>
<keyword evidence="4" id="KW-0017">Alkaloid metabolism</keyword>
<keyword evidence="5" id="KW-0285">Flavoprotein</keyword>
<organism evidence="11">
    <name type="scientific">Sesamum radiatum</name>
    <name type="common">Black benniseed</name>
    <dbReference type="NCBI Taxonomy" id="300843"/>
    <lineage>
        <taxon>Eukaryota</taxon>
        <taxon>Viridiplantae</taxon>
        <taxon>Streptophyta</taxon>
        <taxon>Embryophyta</taxon>
        <taxon>Tracheophyta</taxon>
        <taxon>Spermatophyta</taxon>
        <taxon>Magnoliopsida</taxon>
        <taxon>eudicotyledons</taxon>
        <taxon>Gunneridae</taxon>
        <taxon>Pentapetalae</taxon>
        <taxon>asterids</taxon>
        <taxon>lamiids</taxon>
        <taxon>Lamiales</taxon>
        <taxon>Pedaliaceae</taxon>
        <taxon>Sesamum</taxon>
    </lineage>
</organism>
<evidence type="ECO:0000256" key="1">
    <source>
        <dbReference type="ARBA" id="ARBA00001974"/>
    </source>
</evidence>
<evidence type="ECO:0000313" key="11">
    <source>
        <dbReference type="EMBL" id="KAL0325951.1"/>
    </source>
</evidence>
<comment type="caution">
    <text evidence="11">The sequence shown here is derived from an EMBL/GenBank/DDBJ whole genome shotgun (WGS) entry which is preliminary data.</text>
</comment>
<evidence type="ECO:0000256" key="7">
    <source>
        <dbReference type="ARBA" id="ARBA00022827"/>
    </source>
</evidence>
<dbReference type="InterPro" id="IPR006094">
    <property type="entry name" value="Oxid_FAD_bind_N"/>
</dbReference>
<dbReference type="EMBL" id="JACGWJ010000023">
    <property type="protein sequence ID" value="KAL0325951.1"/>
    <property type="molecule type" value="Genomic_DNA"/>
</dbReference>
<dbReference type="SUPFAM" id="SSF56176">
    <property type="entry name" value="FAD-binding/transporter-associated domain-like"/>
    <property type="match status" value="1"/>
</dbReference>
<keyword evidence="7" id="KW-0274">FAD</keyword>
<evidence type="ECO:0000256" key="8">
    <source>
        <dbReference type="ARBA" id="ARBA00023180"/>
    </source>
</evidence>
<evidence type="ECO:0000256" key="6">
    <source>
        <dbReference type="ARBA" id="ARBA00022729"/>
    </source>
</evidence>
<dbReference type="InterPro" id="IPR016167">
    <property type="entry name" value="FAD-bd_PCMH_sub1"/>
</dbReference>
<dbReference type="AlphaFoldDB" id="A0AAW2M476"/>
<keyword evidence="8" id="KW-0325">Glycoprotein</keyword>
<gene>
    <name evidence="11" type="ORF">Sradi_5164400</name>
</gene>
<dbReference type="InterPro" id="IPR016169">
    <property type="entry name" value="FAD-bd_PCMH_sub2"/>
</dbReference>
<reference evidence="11" key="2">
    <citation type="journal article" date="2024" name="Plant">
        <title>Genomic evolution and insights into agronomic trait innovations of Sesamum species.</title>
        <authorList>
            <person name="Miao H."/>
            <person name="Wang L."/>
            <person name="Qu L."/>
            <person name="Liu H."/>
            <person name="Sun Y."/>
            <person name="Le M."/>
            <person name="Wang Q."/>
            <person name="Wei S."/>
            <person name="Zheng Y."/>
            <person name="Lin W."/>
            <person name="Duan Y."/>
            <person name="Cao H."/>
            <person name="Xiong S."/>
            <person name="Wang X."/>
            <person name="Wei L."/>
            <person name="Li C."/>
            <person name="Ma Q."/>
            <person name="Ju M."/>
            <person name="Zhao R."/>
            <person name="Li G."/>
            <person name="Mu C."/>
            <person name="Tian Q."/>
            <person name="Mei H."/>
            <person name="Zhang T."/>
            <person name="Gao T."/>
            <person name="Zhang H."/>
        </authorList>
    </citation>
    <scope>NUCLEOTIDE SEQUENCE</scope>
    <source>
        <strain evidence="11">G02</strain>
    </source>
</reference>
<evidence type="ECO:0000256" key="3">
    <source>
        <dbReference type="ARBA" id="ARBA00005466"/>
    </source>
</evidence>
<dbReference type="Gene3D" id="3.30.465.10">
    <property type="match status" value="1"/>
</dbReference>
<evidence type="ECO:0000256" key="2">
    <source>
        <dbReference type="ARBA" id="ARBA00004913"/>
    </source>
</evidence>